<reference evidence="1 2" key="1">
    <citation type="submission" date="2023-10" db="EMBL/GenBank/DDBJ databases">
        <title>Virgibacillus soli CC-YMP-6 genome.</title>
        <authorList>
            <person name="Miliotis G."/>
            <person name="Sengupta P."/>
            <person name="Hameed A."/>
            <person name="Chuvochina M."/>
            <person name="Mcdonagh F."/>
            <person name="Simpson A.C."/>
            <person name="Singh N.K."/>
            <person name="Rekha P.D."/>
            <person name="Raman K."/>
            <person name="Hugenholtz P."/>
            <person name="Venkateswaran K."/>
        </authorList>
    </citation>
    <scope>NUCLEOTIDE SEQUENCE [LARGE SCALE GENOMIC DNA]</scope>
    <source>
        <strain evidence="1 2">CC-YMP-6</strain>
    </source>
</reference>
<dbReference type="RefSeq" id="WP_320379363.1">
    <property type="nucleotide sequence ID" value="NZ_JAWDIQ010000001.1"/>
</dbReference>
<evidence type="ECO:0000313" key="1">
    <source>
        <dbReference type="EMBL" id="MDY0408647.1"/>
    </source>
</evidence>
<keyword evidence="2" id="KW-1185">Reference proteome</keyword>
<comment type="caution">
    <text evidence="1">The sequence shown here is derived from an EMBL/GenBank/DDBJ whole genome shotgun (WGS) entry which is preliminary data.</text>
</comment>
<evidence type="ECO:0000313" key="2">
    <source>
        <dbReference type="Proteomes" id="UP001275315"/>
    </source>
</evidence>
<name>A0ABU5CQL3_9BACI</name>
<dbReference type="Proteomes" id="UP001275315">
    <property type="component" value="Unassembled WGS sequence"/>
</dbReference>
<proteinExistence type="predicted"/>
<protein>
    <submittedName>
        <fullName evidence="1">Uncharacterized protein</fullName>
    </submittedName>
</protein>
<accession>A0ABU5CQL3</accession>
<dbReference type="SUPFAM" id="SSF63829">
    <property type="entry name" value="Calcium-dependent phosphotriesterase"/>
    <property type="match status" value="1"/>
</dbReference>
<dbReference type="EMBL" id="JAWDIQ010000001">
    <property type="protein sequence ID" value="MDY0408647.1"/>
    <property type="molecule type" value="Genomic_DNA"/>
</dbReference>
<gene>
    <name evidence="1" type="ORF">RWD45_08860</name>
</gene>
<sequence>MLKKVQSRTNLSIDIHAYNLRTPTHMEWTTNGRLIVSEHTSGTIKDITEGEPHKGTIVAIDPNIQKDYRFEIPVIQGLTMPSCLRFNKDGSEMYICSMASGIIWKVTGF</sequence>
<organism evidence="1 2">
    <name type="scientific">Paracerasibacillus soli</name>
    <dbReference type="NCBI Taxonomy" id="480284"/>
    <lineage>
        <taxon>Bacteria</taxon>
        <taxon>Bacillati</taxon>
        <taxon>Bacillota</taxon>
        <taxon>Bacilli</taxon>
        <taxon>Bacillales</taxon>
        <taxon>Bacillaceae</taxon>
        <taxon>Paracerasibacillus</taxon>
    </lineage>
</organism>